<keyword evidence="5 7" id="KW-1133">Transmembrane helix</keyword>
<keyword evidence="10" id="KW-1185">Reference proteome</keyword>
<dbReference type="Pfam" id="PF02687">
    <property type="entry name" value="FtsX"/>
    <property type="match status" value="1"/>
</dbReference>
<dbReference type="InterPro" id="IPR003838">
    <property type="entry name" value="ABC3_permease_C"/>
</dbReference>
<comment type="caution">
    <text evidence="9">The sequence shown here is derived from an EMBL/GenBank/DDBJ whole genome shotgun (WGS) entry which is preliminary data.</text>
</comment>
<evidence type="ECO:0000256" key="2">
    <source>
        <dbReference type="ARBA" id="ARBA00005236"/>
    </source>
</evidence>
<evidence type="ECO:0000313" key="10">
    <source>
        <dbReference type="Proteomes" id="UP001628193"/>
    </source>
</evidence>
<keyword evidence="6 7" id="KW-0472">Membrane</keyword>
<proteinExistence type="inferred from homology"/>
<dbReference type="Proteomes" id="UP001628193">
    <property type="component" value="Unassembled WGS sequence"/>
</dbReference>
<evidence type="ECO:0000256" key="3">
    <source>
        <dbReference type="ARBA" id="ARBA00022475"/>
    </source>
</evidence>
<evidence type="ECO:0000256" key="4">
    <source>
        <dbReference type="ARBA" id="ARBA00022692"/>
    </source>
</evidence>
<feature type="transmembrane region" description="Helical" evidence="7">
    <location>
        <begin position="295"/>
        <end position="324"/>
    </location>
</feature>
<evidence type="ECO:0000256" key="1">
    <source>
        <dbReference type="ARBA" id="ARBA00004651"/>
    </source>
</evidence>
<name>A0ABQ0C5L4_9PROT</name>
<evidence type="ECO:0000313" key="9">
    <source>
        <dbReference type="EMBL" id="GAB0056182.1"/>
    </source>
</evidence>
<feature type="transmembrane region" description="Helical" evidence="7">
    <location>
        <begin position="345"/>
        <end position="365"/>
    </location>
</feature>
<keyword evidence="4 7" id="KW-0812">Transmembrane</keyword>
<dbReference type="EMBL" id="BAAFGK010000002">
    <property type="protein sequence ID" value="GAB0056182.1"/>
    <property type="molecule type" value="Genomic_DNA"/>
</dbReference>
<reference evidence="9 10" key="1">
    <citation type="submission" date="2024-09" db="EMBL/GenBank/DDBJ databases">
        <title>Draft genome sequence of Candidatus Magnetaquicoccaceae bacterium FCR-1.</title>
        <authorList>
            <person name="Shimoshige H."/>
            <person name="Shimamura S."/>
            <person name="Taoka A."/>
            <person name="Kobayashi H."/>
            <person name="Maekawa T."/>
        </authorList>
    </citation>
    <scope>NUCLEOTIDE SEQUENCE [LARGE SCALE GENOMIC DNA]</scope>
    <source>
        <strain evidence="9 10">FCR-1</strain>
    </source>
</reference>
<gene>
    <name evidence="9" type="ORF">SIID45300_00487</name>
</gene>
<dbReference type="RefSeq" id="WP_420903899.1">
    <property type="nucleotide sequence ID" value="NZ_BAAFGK010000002.1"/>
</dbReference>
<feature type="transmembrane region" description="Helical" evidence="7">
    <location>
        <begin position="27"/>
        <end position="50"/>
    </location>
</feature>
<accession>A0ABQ0C5L4</accession>
<protein>
    <recommendedName>
        <fullName evidence="8">ABC3 transporter permease C-terminal domain-containing protein</fullName>
    </recommendedName>
</protein>
<evidence type="ECO:0000256" key="5">
    <source>
        <dbReference type="ARBA" id="ARBA00022989"/>
    </source>
</evidence>
<evidence type="ECO:0000256" key="7">
    <source>
        <dbReference type="SAM" id="Phobius"/>
    </source>
</evidence>
<dbReference type="PANTHER" id="PTHR30489:SF0">
    <property type="entry name" value="LIPOPROTEIN-RELEASING SYSTEM TRANSMEMBRANE PROTEIN LOLE"/>
    <property type="match status" value="1"/>
</dbReference>
<evidence type="ECO:0000259" key="8">
    <source>
        <dbReference type="Pfam" id="PF02687"/>
    </source>
</evidence>
<comment type="similarity">
    <text evidence="2">Belongs to the ABC-4 integral membrane protein family. LolC/E subfamily.</text>
</comment>
<feature type="domain" description="ABC3 transporter permease C-terminal" evidence="8">
    <location>
        <begin position="245"/>
        <end position="368"/>
    </location>
</feature>
<feature type="transmembrane region" description="Helical" evidence="7">
    <location>
        <begin position="240"/>
        <end position="258"/>
    </location>
</feature>
<dbReference type="InterPro" id="IPR051447">
    <property type="entry name" value="Lipoprotein-release_system"/>
</dbReference>
<evidence type="ECO:0000256" key="6">
    <source>
        <dbReference type="ARBA" id="ARBA00023136"/>
    </source>
</evidence>
<keyword evidence="3" id="KW-1003">Cell membrane</keyword>
<sequence length="377" mass="41912">MSPWIERQAAFIDHAVRAMGRRRAHQIGLWLVYTLLVFLLASVMLFAHALRHEARQLLRDAPELVVQRMEGGRHALLSADHLERLRGIRGVGQLFPRLWGYHYDPISRANYTLMTPHDDPPPPGRMIIGAGIARVRGLAVGDLFSLKGGDGHSRSLTVQGTFSSASELISSDLILMNEADLRPLLGIPEGWYTDLALTVAQPREVGKVAEKVLQRLPEARPILRAELLRTYHALFDWREGILLTLLSVVLLAFVILVWDKASGLGAEERREIGILKAIGWQTGEVLAMKLWEGTILSLSAFLVGYVLAYVHIFVAPAPLLAAMLKGWAVLYPAFVLPPRVDGLQVLTLFFFTVFPFIAAMMIPAWKAAVTDPDAVMR</sequence>
<dbReference type="PANTHER" id="PTHR30489">
    <property type="entry name" value="LIPOPROTEIN-RELEASING SYSTEM TRANSMEMBRANE PROTEIN LOLE"/>
    <property type="match status" value="1"/>
</dbReference>
<organism evidence="9 10">
    <name type="scientific">Candidatus Magnetaquiglobus chichijimensis</name>
    <dbReference type="NCBI Taxonomy" id="3141448"/>
    <lineage>
        <taxon>Bacteria</taxon>
        <taxon>Pseudomonadati</taxon>
        <taxon>Pseudomonadota</taxon>
        <taxon>Magnetococcia</taxon>
        <taxon>Magnetococcales</taxon>
        <taxon>Candidatus Magnetaquicoccaceae</taxon>
        <taxon>Candidatus Magnetaquiglobus</taxon>
    </lineage>
</organism>
<comment type="subcellular location">
    <subcellularLocation>
        <location evidence="1">Cell membrane</location>
        <topology evidence="1">Multi-pass membrane protein</topology>
    </subcellularLocation>
</comment>